<feature type="transmembrane region" description="Helical" evidence="8">
    <location>
        <begin position="12"/>
        <end position="33"/>
    </location>
</feature>
<gene>
    <name evidence="9" type="ordered locus">Aeqsu_2061</name>
</gene>
<dbReference type="PANTHER" id="PTHR33908">
    <property type="entry name" value="MANNOSYLTRANSFERASE YKCB-RELATED"/>
    <property type="match status" value="1"/>
</dbReference>
<evidence type="ECO:0000256" key="4">
    <source>
        <dbReference type="ARBA" id="ARBA00022679"/>
    </source>
</evidence>
<dbReference type="RefSeq" id="WP_014782779.1">
    <property type="nucleotide sequence ID" value="NC_018013.1"/>
</dbReference>
<evidence type="ECO:0000256" key="2">
    <source>
        <dbReference type="ARBA" id="ARBA00022475"/>
    </source>
</evidence>
<organism evidence="9 10">
    <name type="scientific">Aequorivita sublithincola (strain DSM 14238 / LMG 21431 / ACAM 643 / 9-3)</name>
    <dbReference type="NCBI Taxonomy" id="746697"/>
    <lineage>
        <taxon>Bacteria</taxon>
        <taxon>Pseudomonadati</taxon>
        <taxon>Bacteroidota</taxon>
        <taxon>Flavobacteriia</taxon>
        <taxon>Flavobacteriales</taxon>
        <taxon>Flavobacteriaceae</taxon>
        <taxon>Aequorivita</taxon>
    </lineage>
</organism>
<keyword evidence="6 8" id="KW-1133">Transmembrane helix</keyword>
<feature type="transmembrane region" description="Helical" evidence="8">
    <location>
        <begin position="350"/>
        <end position="380"/>
    </location>
</feature>
<dbReference type="GO" id="GO:0009103">
    <property type="term" value="P:lipopolysaccharide biosynthetic process"/>
    <property type="evidence" value="ECO:0007669"/>
    <property type="project" value="UniProtKB-ARBA"/>
</dbReference>
<feature type="transmembrane region" description="Helical" evidence="8">
    <location>
        <begin position="392"/>
        <end position="412"/>
    </location>
</feature>
<dbReference type="PANTHER" id="PTHR33908:SF11">
    <property type="entry name" value="MEMBRANE PROTEIN"/>
    <property type="match status" value="1"/>
</dbReference>
<dbReference type="OrthoDB" id="996005at2"/>
<evidence type="ECO:0000313" key="9">
    <source>
        <dbReference type="EMBL" id="AFL81526.1"/>
    </source>
</evidence>
<evidence type="ECO:0000313" key="10">
    <source>
        <dbReference type="Proteomes" id="UP000006049"/>
    </source>
</evidence>
<dbReference type="PATRIC" id="fig|746697.3.peg.2096"/>
<evidence type="ECO:0000256" key="1">
    <source>
        <dbReference type="ARBA" id="ARBA00004651"/>
    </source>
</evidence>
<dbReference type="GO" id="GO:0016763">
    <property type="term" value="F:pentosyltransferase activity"/>
    <property type="evidence" value="ECO:0007669"/>
    <property type="project" value="TreeGrafter"/>
</dbReference>
<feature type="transmembrane region" description="Helical" evidence="8">
    <location>
        <begin position="78"/>
        <end position="102"/>
    </location>
</feature>
<evidence type="ECO:0000256" key="5">
    <source>
        <dbReference type="ARBA" id="ARBA00022692"/>
    </source>
</evidence>
<protein>
    <recommendedName>
        <fullName evidence="11">Glycosyltransferase RgtA/B/C/D-like domain-containing protein</fullName>
    </recommendedName>
</protein>
<feature type="transmembrane region" description="Helical" evidence="8">
    <location>
        <begin position="133"/>
        <end position="152"/>
    </location>
</feature>
<dbReference type="InterPro" id="IPR050297">
    <property type="entry name" value="LipidA_mod_glycosyltrf_83"/>
</dbReference>
<name>I3YX08_AEQSU</name>
<keyword evidence="5 8" id="KW-0812">Transmembrane</keyword>
<dbReference type="GO" id="GO:0005886">
    <property type="term" value="C:plasma membrane"/>
    <property type="evidence" value="ECO:0007669"/>
    <property type="project" value="UniProtKB-SubCell"/>
</dbReference>
<evidence type="ECO:0000256" key="3">
    <source>
        <dbReference type="ARBA" id="ARBA00022676"/>
    </source>
</evidence>
<feature type="transmembrane region" description="Helical" evidence="8">
    <location>
        <begin position="164"/>
        <end position="193"/>
    </location>
</feature>
<accession>I3YX08</accession>
<proteinExistence type="predicted"/>
<keyword evidence="7 8" id="KW-0472">Membrane</keyword>
<dbReference type="STRING" id="746697.Aeqsu_2061"/>
<dbReference type="eggNOG" id="ENOG502ZAF6">
    <property type="taxonomic scope" value="Bacteria"/>
</dbReference>
<keyword evidence="10" id="KW-1185">Reference proteome</keyword>
<evidence type="ECO:0000256" key="7">
    <source>
        <dbReference type="ARBA" id="ARBA00023136"/>
    </source>
</evidence>
<feature type="transmembrane region" description="Helical" evidence="8">
    <location>
        <begin position="205"/>
        <end position="225"/>
    </location>
</feature>
<dbReference type="EMBL" id="CP003280">
    <property type="protein sequence ID" value="AFL81526.1"/>
    <property type="molecule type" value="Genomic_DNA"/>
</dbReference>
<feature type="transmembrane region" description="Helical" evidence="8">
    <location>
        <begin position="109"/>
        <end position="127"/>
    </location>
</feature>
<dbReference type="KEGG" id="asl:Aeqsu_2061"/>
<dbReference type="Proteomes" id="UP000006049">
    <property type="component" value="Chromosome"/>
</dbReference>
<dbReference type="HOGENOM" id="CLU_048232_0_0_10"/>
<evidence type="ECO:0000256" key="8">
    <source>
        <dbReference type="SAM" id="Phobius"/>
    </source>
</evidence>
<dbReference type="AlphaFoldDB" id="I3YX08"/>
<feature type="transmembrane region" description="Helical" evidence="8">
    <location>
        <begin position="418"/>
        <end position="435"/>
    </location>
</feature>
<keyword evidence="4" id="KW-0808">Transferase</keyword>
<evidence type="ECO:0000256" key="6">
    <source>
        <dbReference type="ARBA" id="ARBA00022989"/>
    </source>
</evidence>
<evidence type="ECO:0008006" key="11">
    <source>
        <dbReference type="Google" id="ProtNLM"/>
    </source>
</evidence>
<keyword evidence="2" id="KW-1003">Cell membrane</keyword>
<reference evidence="9 10" key="1">
    <citation type="submission" date="2012-06" db="EMBL/GenBank/DDBJ databases">
        <title>The complete genome of Aequorivita sublithincola DSM 14238.</title>
        <authorList>
            <consortium name="US DOE Joint Genome Institute (JGI-PGF)"/>
            <person name="Lucas S."/>
            <person name="Copeland A."/>
            <person name="Lapidus A."/>
            <person name="Goodwin L."/>
            <person name="Pitluck S."/>
            <person name="Peters L."/>
            <person name="Munk A.C.C."/>
            <person name="Kyrpides N."/>
            <person name="Mavromatis K."/>
            <person name="Pagani I."/>
            <person name="Ivanova N."/>
            <person name="Ovchinnikova G."/>
            <person name="Zeytun A."/>
            <person name="Detter J.C."/>
            <person name="Han C."/>
            <person name="Land M."/>
            <person name="Hauser L."/>
            <person name="Markowitz V."/>
            <person name="Cheng J.-F."/>
            <person name="Hugenholtz P."/>
            <person name="Woyke T."/>
            <person name="Wu D."/>
            <person name="Tindall B."/>
            <person name="Faehnrich R."/>
            <person name="Brambilla E."/>
            <person name="Klenk H.-P."/>
            <person name="Eisen J.A."/>
        </authorList>
    </citation>
    <scope>NUCLEOTIDE SEQUENCE [LARGE SCALE GENOMIC DNA]</scope>
    <source>
        <strain evidence="10">DSM 14238 / LMG 21431 / ACAM 643 / 9-3</strain>
    </source>
</reference>
<comment type="subcellular location">
    <subcellularLocation>
        <location evidence="1">Cell membrane</location>
        <topology evidence="1">Multi-pass membrane protein</topology>
    </subcellularLocation>
</comment>
<sequence>MILKKPWSWAKEYPYSFLLIFGVLVRIIIYVLYYGHVSIFNDSEGYLTMAEMIKNWDFSNYAGTRTPGYPLLIFLANLSLQITTILQSILGILTSLMLFYIFYKNSKNLHFSLLIGLIPSIFLHLLFYERAILTENLTLFCLVFCVWLLFKFDFFTQKVSLWKVLLIGLAAAITLMVRPMFLILPPLIAFYYLVLNFRSGIFHNLSRIFLFCIPAFIFYSFWVSFNENHTGYKAITSFSGINVAQTTVFFVEKADDKYADIREIHIRKRDSLIASGADEAMAIWHVYAELGKKEPLTVAEFSQLLKPMNDDLLENNKLAYLKQVVHSWLDFWGTGMMWNYDSFPIKEIKWALTGVWLFIMTPIIIILKILFLIICAFHFYTRIRNRKWSFTFEFFCVLLILGASLGQALVTFGSNARFSMPFFPLILLVVFQFYLNNKKYVPSRIGIKKRRNLPNR</sequence>
<keyword evidence="3" id="KW-0328">Glycosyltransferase</keyword>